<dbReference type="Pfam" id="PF06803">
    <property type="entry name" value="DUF1232"/>
    <property type="match status" value="1"/>
</dbReference>
<evidence type="ECO:0000259" key="6">
    <source>
        <dbReference type="Pfam" id="PF06803"/>
    </source>
</evidence>
<reference evidence="7 8" key="1">
    <citation type="submission" date="2019-03" db="EMBL/GenBank/DDBJ databases">
        <title>Efficiently degradation of phenoxyalkanoic acid herbicides by Cupriavidus oxalaticus strain X32.</title>
        <authorList>
            <person name="Sheng X."/>
        </authorList>
    </citation>
    <scope>NUCLEOTIDE SEQUENCE [LARGE SCALE GENOMIC DNA]</scope>
    <source>
        <strain evidence="7 8">X32</strain>
    </source>
</reference>
<proteinExistence type="predicted"/>
<keyword evidence="2 5" id="KW-0812">Transmembrane</keyword>
<evidence type="ECO:0000313" key="8">
    <source>
        <dbReference type="Proteomes" id="UP000295294"/>
    </source>
</evidence>
<dbReference type="AlphaFoldDB" id="A0A4P7LAN2"/>
<dbReference type="GO" id="GO:0012505">
    <property type="term" value="C:endomembrane system"/>
    <property type="evidence" value="ECO:0007669"/>
    <property type="project" value="UniProtKB-SubCell"/>
</dbReference>
<dbReference type="Proteomes" id="UP000295294">
    <property type="component" value="Chromosome 2"/>
</dbReference>
<evidence type="ECO:0000256" key="3">
    <source>
        <dbReference type="ARBA" id="ARBA00022989"/>
    </source>
</evidence>
<gene>
    <name evidence="7" type="ORF">E0W60_17615</name>
</gene>
<dbReference type="OrthoDB" id="9804184at2"/>
<evidence type="ECO:0000256" key="4">
    <source>
        <dbReference type="ARBA" id="ARBA00023136"/>
    </source>
</evidence>
<dbReference type="EMBL" id="CP038635">
    <property type="protein sequence ID" value="QBY52964.1"/>
    <property type="molecule type" value="Genomic_DNA"/>
</dbReference>
<organism evidence="7 8">
    <name type="scientific">Cupriavidus oxalaticus</name>
    <dbReference type="NCBI Taxonomy" id="96344"/>
    <lineage>
        <taxon>Bacteria</taxon>
        <taxon>Pseudomonadati</taxon>
        <taxon>Pseudomonadota</taxon>
        <taxon>Betaproteobacteria</taxon>
        <taxon>Burkholderiales</taxon>
        <taxon>Burkholderiaceae</taxon>
        <taxon>Cupriavidus</taxon>
    </lineage>
</organism>
<dbReference type="STRING" id="1349762.GCA_001592245_05638"/>
<dbReference type="InterPro" id="IPR010652">
    <property type="entry name" value="DUF1232"/>
</dbReference>
<feature type="transmembrane region" description="Helical" evidence="5">
    <location>
        <begin position="110"/>
        <end position="129"/>
    </location>
</feature>
<dbReference type="KEGG" id="cox:E0W60_17615"/>
<sequence length="135" mass="15023">MDATPAPTAPGRLRQWARRLKASLLTLWFCSRHSGTPLGARLLAVLVVGYAFSPIDLIPDFIPVLGYLDDVVLVPVGIWLALRMIPPAVTEECRGRAEAWQATHAQRPRIRAAAVVIVLLWGVLAWLAWRWLAPR</sequence>
<name>A0A4P7LAN2_9BURK</name>
<evidence type="ECO:0000256" key="2">
    <source>
        <dbReference type="ARBA" id="ARBA00022692"/>
    </source>
</evidence>
<comment type="subcellular location">
    <subcellularLocation>
        <location evidence="1">Endomembrane system</location>
        <topology evidence="1">Multi-pass membrane protein</topology>
    </subcellularLocation>
</comment>
<evidence type="ECO:0000256" key="5">
    <source>
        <dbReference type="SAM" id="Phobius"/>
    </source>
</evidence>
<evidence type="ECO:0000256" key="1">
    <source>
        <dbReference type="ARBA" id="ARBA00004127"/>
    </source>
</evidence>
<protein>
    <submittedName>
        <fullName evidence="7">DUF1232 domain-containing protein</fullName>
    </submittedName>
</protein>
<evidence type="ECO:0000313" key="7">
    <source>
        <dbReference type="EMBL" id="QBY52964.1"/>
    </source>
</evidence>
<accession>A0A4P7LAN2</accession>
<dbReference type="RefSeq" id="WP_135705076.1">
    <property type="nucleotide sequence ID" value="NZ_CP038635.1"/>
</dbReference>
<keyword evidence="4 5" id="KW-0472">Membrane</keyword>
<feature type="domain" description="DUF1232" evidence="6">
    <location>
        <begin position="40"/>
        <end position="75"/>
    </location>
</feature>
<keyword evidence="3 5" id="KW-1133">Transmembrane helix</keyword>